<dbReference type="PANTHER" id="PTHR13448">
    <property type="entry name" value="TRANSMEMBRANE PROTEIN 214"/>
    <property type="match status" value="1"/>
</dbReference>
<sequence length="227" mass="25260">MDLSTCKTSGFSLSHYRNDEGWHRIINAKRCFQGVVYPEAERYGDPSTTKTSTGYSRDDDGWQRVGNPNRYPKQKPADPAADGGKIVPRESLAYGSYNVFGELVVEQSKTEQAKEALASFSEAAAKIDPSHLAAFLAGIMNLPDMALWRYYFYLEKAFSQVSLQWLKISPLSKKLIHFPLSHIPSSVYQTSADWINRLPTSAQGKFVTWATSRFLSCRIAGGGTGIC</sequence>
<feature type="compositionally biased region" description="Polar residues" evidence="1">
    <location>
        <begin position="46"/>
        <end position="55"/>
    </location>
</feature>
<evidence type="ECO:0000256" key="1">
    <source>
        <dbReference type="SAM" id="MobiDB-lite"/>
    </source>
</evidence>
<dbReference type="InterPro" id="IPR019308">
    <property type="entry name" value="TMEM214"/>
</dbReference>
<evidence type="ECO:0000313" key="3">
    <source>
        <dbReference type="Proteomes" id="UP000467841"/>
    </source>
</evidence>
<organism evidence="2 3">
    <name type="scientific">Microthlaspi erraticum</name>
    <dbReference type="NCBI Taxonomy" id="1685480"/>
    <lineage>
        <taxon>Eukaryota</taxon>
        <taxon>Viridiplantae</taxon>
        <taxon>Streptophyta</taxon>
        <taxon>Embryophyta</taxon>
        <taxon>Tracheophyta</taxon>
        <taxon>Spermatophyta</taxon>
        <taxon>Magnoliopsida</taxon>
        <taxon>eudicotyledons</taxon>
        <taxon>Gunneridae</taxon>
        <taxon>Pentapetalae</taxon>
        <taxon>rosids</taxon>
        <taxon>malvids</taxon>
        <taxon>Brassicales</taxon>
        <taxon>Brassicaceae</taxon>
        <taxon>Coluteocarpeae</taxon>
        <taxon>Microthlaspi</taxon>
    </lineage>
</organism>
<dbReference type="OrthoDB" id="10635901at2759"/>
<proteinExistence type="predicted"/>
<dbReference type="EMBL" id="CACVBM020001196">
    <property type="protein sequence ID" value="CAA7038642.1"/>
    <property type="molecule type" value="Genomic_DNA"/>
</dbReference>
<name>A0A6D2JPT3_9BRAS</name>
<accession>A0A6D2JPT3</accession>
<dbReference type="Proteomes" id="UP000467841">
    <property type="component" value="Unassembled WGS sequence"/>
</dbReference>
<gene>
    <name evidence="2" type="ORF">MERR_LOCUS25877</name>
</gene>
<dbReference type="AlphaFoldDB" id="A0A6D2JPT3"/>
<reference evidence="2" key="1">
    <citation type="submission" date="2020-01" db="EMBL/GenBank/DDBJ databases">
        <authorList>
            <person name="Mishra B."/>
        </authorList>
    </citation>
    <scope>NUCLEOTIDE SEQUENCE [LARGE SCALE GENOMIC DNA]</scope>
</reference>
<dbReference type="GO" id="GO:0005794">
    <property type="term" value="C:Golgi apparatus"/>
    <property type="evidence" value="ECO:0007669"/>
    <property type="project" value="TreeGrafter"/>
</dbReference>
<dbReference type="PANTHER" id="PTHR13448:SF10">
    <property type="entry name" value="GCF C-TERMINAL DOMAIN-CONTAINING PROTEIN"/>
    <property type="match status" value="1"/>
</dbReference>
<comment type="caution">
    <text evidence="2">The sequence shown here is derived from an EMBL/GenBank/DDBJ whole genome shotgun (WGS) entry which is preliminary data.</text>
</comment>
<evidence type="ECO:0000313" key="2">
    <source>
        <dbReference type="EMBL" id="CAA7038642.1"/>
    </source>
</evidence>
<keyword evidence="3" id="KW-1185">Reference proteome</keyword>
<feature type="region of interest" description="Disordered" evidence="1">
    <location>
        <begin position="42"/>
        <end position="83"/>
    </location>
</feature>
<protein>
    <submittedName>
        <fullName evidence="2">Uncharacterized protein</fullName>
    </submittedName>
</protein>
<dbReference type="GO" id="GO:0005783">
    <property type="term" value="C:endoplasmic reticulum"/>
    <property type="evidence" value="ECO:0007669"/>
    <property type="project" value="TreeGrafter"/>
</dbReference>